<evidence type="ECO:0008006" key="3">
    <source>
        <dbReference type="Google" id="ProtNLM"/>
    </source>
</evidence>
<evidence type="ECO:0000313" key="2">
    <source>
        <dbReference type="Proteomes" id="UP000240080"/>
    </source>
</evidence>
<protein>
    <recommendedName>
        <fullName evidence="3">GST N-terminal domain-containing protein</fullName>
    </recommendedName>
</protein>
<dbReference type="PANTHER" id="PTHR43917">
    <property type="match status" value="1"/>
</dbReference>
<accession>A0A2R8ZBR2</accession>
<dbReference type="Ensembl" id="ENSPPAT00000011298.1">
    <property type="protein sequence ID" value="ENSPPAP00000002312.1"/>
    <property type="gene ID" value="ENSPPAG00000010448.1"/>
</dbReference>
<name>A0A2R8ZBR2_PANPA</name>
<organism evidence="1 2">
    <name type="scientific">Pan paniscus</name>
    <name type="common">Pygmy chimpanzee</name>
    <name type="synonym">Bonobo</name>
    <dbReference type="NCBI Taxonomy" id="9597"/>
    <lineage>
        <taxon>Eukaryota</taxon>
        <taxon>Metazoa</taxon>
        <taxon>Chordata</taxon>
        <taxon>Craniata</taxon>
        <taxon>Vertebrata</taxon>
        <taxon>Euteleostomi</taxon>
        <taxon>Mammalia</taxon>
        <taxon>Eutheria</taxon>
        <taxon>Euarchontoglires</taxon>
        <taxon>Primates</taxon>
        <taxon>Haplorrhini</taxon>
        <taxon>Catarrhini</taxon>
        <taxon>Hominidae</taxon>
        <taxon>Pan</taxon>
    </lineage>
</organism>
<proteinExistence type="predicted"/>
<dbReference type="OMA" id="SCIYMFA"/>
<dbReference type="EMBL" id="AJFE02034595">
    <property type="status" value="NOT_ANNOTATED_CDS"/>
    <property type="molecule type" value="Genomic_DNA"/>
</dbReference>
<reference evidence="1 2" key="1">
    <citation type="journal article" date="2012" name="Nature">
        <title>The bonobo genome compared with the chimpanzee and human genomes.</title>
        <authorList>
            <person name="Prufer K."/>
            <person name="Munch K."/>
            <person name="Hellmann I."/>
            <person name="Akagi K."/>
            <person name="Miller J.R."/>
            <person name="Walenz B."/>
            <person name="Koren S."/>
            <person name="Sutton G."/>
            <person name="Kodira C."/>
            <person name="Winer R."/>
            <person name="Knight J.R."/>
            <person name="Mullikin J.C."/>
            <person name="Meader S.J."/>
            <person name="Ponting C.P."/>
            <person name="Lunter G."/>
            <person name="Higashino S."/>
            <person name="Hobolth A."/>
            <person name="Dutheil J."/>
            <person name="Karakoc E."/>
            <person name="Alkan C."/>
            <person name="Sajjadian S."/>
            <person name="Catacchio C.R."/>
            <person name="Ventura M."/>
            <person name="Marques-Bonet T."/>
            <person name="Eichler E.E."/>
            <person name="Andre C."/>
            <person name="Atencia R."/>
            <person name="Mugisha L."/>
            <person name="Junhold J."/>
            <person name="Patterson N."/>
            <person name="Siebauer M."/>
            <person name="Good J.M."/>
            <person name="Fischer A."/>
            <person name="Ptak S.E."/>
            <person name="Lachmann M."/>
            <person name="Symer D.E."/>
            <person name="Mailund T."/>
            <person name="Schierup M.H."/>
            <person name="Andres A.M."/>
            <person name="Kelso J."/>
            <person name="Paabo S."/>
        </authorList>
    </citation>
    <scope>NUCLEOTIDE SEQUENCE [LARGE SCALE GENOMIC DNA]</scope>
</reference>
<dbReference type="InterPro" id="IPR051369">
    <property type="entry name" value="GST_Theta"/>
</dbReference>
<dbReference type="Gene3D" id="3.40.30.10">
    <property type="entry name" value="Glutaredoxin"/>
    <property type="match status" value="1"/>
</dbReference>
<dbReference type="STRING" id="9597.ENSPPAP00000002312"/>
<dbReference type="GO" id="GO:0005737">
    <property type="term" value="C:cytoplasm"/>
    <property type="evidence" value="ECO:0007669"/>
    <property type="project" value="TreeGrafter"/>
</dbReference>
<dbReference type="GeneTree" id="ENSGT00960000191055"/>
<keyword evidence="2" id="KW-1185">Reference proteome</keyword>
<dbReference type="AlphaFoldDB" id="A0A2R8ZBR2"/>
<reference evidence="1" key="3">
    <citation type="submission" date="2025-09" db="UniProtKB">
        <authorList>
            <consortium name="Ensembl"/>
        </authorList>
    </citation>
    <scope>IDENTIFICATION</scope>
</reference>
<dbReference type="Proteomes" id="UP000240080">
    <property type="component" value="Chromosome 22"/>
</dbReference>
<reference evidence="1" key="2">
    <citation type="submission" date="2025-08" db="UniProtKB">
        <authorList>
            <consortium name="Ensembl"/>
        </authorList>
    </citation>
    <scope>IDENTIFICATION</scope>
</reference>
<evidence type="ECO:0000313" key="1">
    <source>
        <dbReference type="Ensembl" id="ENSPPAP00000002312.1"/>
    </source>
</evidence>
<dbReference type="GO" id="GO:0006749">
    <property type="term" value="P:glutathione metabolic process"/>
    <property type="evidence" value="ECO:0007669"/>
    <property type="project" value="TreeGrafter"/>
</dbReference>
<dbReference type="GO" id="GO:0004364">
    <property type="term" value="F:glutathione transferase activity"/>
    <property type="evidence" value="ECO:0007669"/>
    <property type="project" value="TreeGrafter"/>
</dbReference>
<dbReference type="EMBL" id="AJFE02034594">
    <property type="status" value="NOT_ANNOTATED_CDS"/>
    <property type="molecule type" value="Genomic_DNA"/>
</dbReference>
<dbReference type="PANTHER" id="PTHR43917:SF9">
    <property type="entry name" value="GLUTATHIONE S-TRANSFERASE THETA-1"/>
    <property type="match status" value="1"/>
</dbReference>
<sequence>MALELYMDLLSAPCRAVYIFSKKHDIQFNFQFVDLLKGQLPLLPGRPDGKFILSER</sequence>